<dbReference type="AlphaFoldDB" id="A0AAJ0FFD7"/>
<dbReference type="EMBL" id="MU839827">
    <property type="protein sequence ID" value="KAK1761278.1"/>
    <property type="molecule type" value="Genomic_DNA"/>
</dbReference>
<accession>A0AAJ0FFD7</accession>
<comment type="caution">
    <text evidence="1">The sequence shown here is derived from an EMBL/GenBank/DDBJ whole genome shotgun (WGS) entry which is preliminary data.</text>
</comment>
<proteinExistence type="predicted"/>
<evidence type="ECO:0000313" key="2">
    <source>
        <dbReference type="Proteomes" id="UP001239445"/>
    </source>
</evidence>
<reference evidence="1" key="1">
    <citation type="submission" date="2023-06" db="EMBL/GenBank/DDBJ databases">
        <title>Genome-scale phylogeny and comparative genomics of the fungal order Sordariales.</title>
        <authorList>
            <consortium name="Lawrence Berkeley National Laboratory"/>
            <person name="Hensen N."/>
            <person name="Bonometti L."/>
            <person name="Westerberg I."/>
            <person name="Brannstrom I.O."/>
            <person name="Guillou S."/>
            <person name="Cros-Aarteil S."/>
            <person name="Calhoun S."/>
            <person name="Haridas S."/>
            <person name="Kuo A."/>
            <person name="Mondo S."/>
            <person name="Pangilinan J."/>
            <person name="Riley R."/>
            <person name="Labutti K."/>
            <person name="Andreopoulos B."/>
            <person name="Lipzen A."/>
            <person name="Chen C."/>
            <person name="Yanf M."/>
            <person name="Daum C."/>
            <person name="Ng V."/>
            <person name="Clum A."/>
            <person name="Steindorff A."/>
            <person name="Ohm R."/>
            <person name="Martin F."/>
            <person name="Silar P."/>
            <person name="Natvig D."/>
            <person name="Lalanne C."/>
            <person name="Gautier V."/>
            <person name="Ament-Velasquez S.L."/>
            <person name="Kruys A."/>
            <person name="Hutchinson M.I."/>
            <person name="Powell A.J."/>
            <person name="Barry K."/>
            <person name="Miller A.N."/>
            <person name="Grigoriev I.V."/>
            <person name="Debuchy R."/>
            <person name="Gladieux P."/>
            <person name="Thoren M.H."/>
            <person name="Johannesson H."/>
        </authorList>
    </citation>
    <scope>NUCLEOTIDE SEQUENCE</scope>
    <source>
        <strain evidence="1">PSN4</strain>
    </source>
</reference>
<keyword evidence="2" id="KW-1185">Reference proteome</keyword>
<sequence length="78" mass="8880">MGVNLVGSGRRVTRLYALFSWFQRLMALFVARLGANSKTDRRVEESMQTVYALAQNRNLYSNLPRDSILHIRAGGVYC</sequence>
<organism evidence="1 2">
    <name type="scientific">Echria macrotheca</name>
    <dbReference type="NCBI Taxonomy" id="438768"/>
    <lineage>
        <taxon>Eukaryota</taxon>
        <taxon>Fungi</taxon>
        <taxon>Dikarya</taxon>
        <taxon>Ascomycota</taxon>
        <taxon>Pezizomycotina</taxon>
        <taxon>Sordariomycetes</taxon>
        <taxon>Sordariomycetidae</taxon>
        <taxon>Sordariales</taxon>
        <taxon>Schizotheciaceae</taxon>
        <taxon>Echria</taxon>
    </lineage>
</organism>
<evidence type="ECO:0000313" key="1">
    <source>
        <dbReference type="EMBL" id="KAK1761278.1"/>
    </source>
</evidence>
<dbReference type="Proteomes" id="UP001239445">
    <property type="component" value="Unassembled WGS sequence"/>
</dbReference>
<protein>
    <submittedName>
        <fullName evidence="1">Uncharacterized protein</fullName>
    </submittedName>
</protein>
<gene>
    <name evidence="1" type="ORF">QBC47DRAFT_369556</name>
</gene>
<name>A0AAJ0FFD7_9PEZI</name>